<proteinExistence type="predicted"/>
<evidence type="ECO:0000313" key="2">
    <source>
        <dbReference type="EMBL" id="CAB4671593.1"/>
    </source>
</evidence>
<name>A0A6J6MGY7_9ZZZZ</name>
<dbReference type="EMBL" id="CAEZWX010000071">
    <property type="protein sequence ID" value="CAB4671593.1"/>
    <property type="molecule type" value="Genomic_DNA"/>
</dbReference>
<feature type="region of interest" description="Disordered" evidence="1">
    <location>
        <begin position="35"/>
        <end position="64"/>
    </location>
</feature>
<sequence length="64" mass="7117">MSFFDTPAIEVAQEPVPMPVQSFAMDYAEDLEIEIDQSPSLPKRPQTADGTFGDDLDIPEFLRG</sequence>
<organism evidence="2">
    <name type="scientific">freshwater metagenome</name>
    <dbReference type="NCBI Taxonomy" id="449393"/>
    <lineage>
        <taxon>unclassified sequences</taxon>
        <taxon>metagenomes</taxon>
        <taxon>ecological metagenomes</taxon>
    </lineage>
</organism>
<dbReference type="AlphaFoldDB" id="A0A6J6MGY7"/>
<reference evidence="2" key="1">
    <citation type="submission" date="2020-05" db="EMBL/GenBank/DDBJ databases">
        <authorList>
            <person name="Chiriac C."/>
            <person name="Salcher M."/>
            <person name="Ghai R."/>
            <person name="Kavagutti S V."/>
        </authorList>
    </citation>
    <scope>NUCLEOTIDE SEQUENCE</scope>
</reference>
<evidence type="ECO:0000256" key="1">
    <source>
        <dbReference type="SAM" id="MobiDB-lite"/>
    </source>
</evidence>
<gene>
    <name evidence="2" type="ORF">UFOPK2328_00580</name>
</gene>
<protein>
    <submittedName>
        <fullName evidence="2">Unannotated protein</fullName>
    </submittedName>
</protein>
<accession>A0A6J6MGY7</accession>